<dbReference type="EMBL" id="CAWUPB010001120">
    <property type="protein sequence ID" value="CAK7338528.1"/>
    <property type="molecule type" value="Genomic_DNA"/>
</dbReference>
<accession>A0AAV1RS60</accession>
<proteinExistence type="predicted"/>
<dbReference type="PANTHER" id="PTHR36766">
    <property type="entry name" value="PLANT BROAD-SPECTRUM MILDEW RESISTANCE PROTEIN RPW8"/>
    <property type="match status" value="1"/>
</dbReference>
<evidence type="ECO:0000313" key="2">
    <source>
        <dbReference type="EMBL" id="CAK7338528.1"/>
    </source>
</evidence>
<dbReference type="SUPFAM" id="SSF52058">
    <property type="entry name" value="L domain-like"/>
    <property type="match status" value="1"/>
</dbReference>
<organism evidence="2 3">
    <name type="scientific">Dovyalis caffra</name>
    <dbReference type="NCBI Taxonomy" id="77055"/>
    <lineage>
        <taxon>Eukaryota</taxon>
        <taxon>Viridiplantae</taxon>
        <taxon>Streptophyta</taxon>
        <taxon>Embryophyta</taxon>
        <taxon>Tracheophyta</taxon>
        <taxon>Spermatophyta</taxon>
        <taxon>Magnoliopsida</taxon>
        <taxon>eudicotyledons</taxon>
        <taxon>Gunneridae</taxon>
        <taxon>Pentapetalae</taxon>
        <taxon>rosids</taxon>
        <taxon>fabids</taxon>
        <taxon>Malpighiales</taxon>
        <taxon>Salicaceae</taxon>
        <taxon>Flacourtieae</taxon>
        <taxon>Dovyalis</taxon>
    </lineage>
</organism>
<evidence type="ECO:0000313" key="3">
    <source>
        <dbReference type="Proteomes" id="UP001314170"/>
    </source>
</evidence>
<name>A0AAV1RS60_9ROSI</name>
<evidence type="ECO:0000256" key="1">
    <source>
        <dbReference type="ARBA" id="ARBA00022821"/>
    </source>
</evidence>
<comment type="caution">
    <text evidence="2">The sequence shown here is derived from an EMBL/GenBank/DDBJ whole genome shotgun (WGS) entry which is preliminary data.</text>
</comment>
<dbReference type="GO" id="GO:0006952">
    <property type="term" value="P:defense response"/>
    <property type="evidence" value="ECO:0007669"/>
    <property type="project" value="UniProtKB-KW"/>
</dbReference>
<keyword evidence="1" id="KW-0611">Plant defense</keyword>
<dbReference type="Gene3D" id="3.80.10.10">
    <property type="entry name" value="Ribonuclease Inhibitor"/>
    <property type="match status" value="1"/>
</dbReference>
<reference evidence="2 3" key="1">
    <citation type="submission" date="2024-01" db="EMBL/GenBank/DDBJ databases">
        <authorList>
            <person name="Waweru B."/>
        </authorList>
    </citation>
    <scope>NUCLEOTIDE SEQUENCE [LARGE SCALE GENOMIC DNA]</scope>
</reference>
<keyword evidence="3" id="KW-1185">Reference proteome</keyword>
<protein>
    <recommendedName>
        <fullName evidence="4">Disease resistance protein</fullName>
    </recommendedName>
</protein>
<gene>
    <name evidence="2" type="ORF">DCAF_LOCUS13576</name>
</gene>
<evidence type="ECO:0008006" key="4">
    <source>
        <dbReference type="Google" id="ProtNLM"/>
    </source>
</evidence>
<dbReference type="Proteomes" id="UP001314170">
    <property type="component" value="Unassembled WGS sequence"/>
</dbReference>
<dbReference type="AlphaFoldDB" id="A0AAV1RS60"/>
<dbReference type="PANTHER" id="PTHR36766:SF51">
    <property type="entry name" value="DISEASE RESISTANCE RPP13-LIKE PROTEIN 1"/>
    <property type="match status" value="1"/>
</dbReference>
<dbReference type="InterPro" id="IPR032675">
    <property type="entry name" value="LRR_dom_sf"/>
</dbReference>
<sequence>MSSVWSNNVTIKSPSLKSFPRGKLPTSPITSFPKGRFPYLTSPIEECLPYLTSSHLTRLIIYSCHELVSFPDQELPNLTALQIFRCKKLRSLPDHMDSLRQLSICNCHRLVSFPETDQFTQYQE</sequence>